<gene>
    <name evidence="4" type="ORF">EJ04DRAFT_572940</name>
</gene>
<reference evidence="4" key="1">
    <citation type="journal article" date="2020" name="Stud. Mycol.">
        <title>101 Dothideomycetes genomes: a test case for predicting lifestyles and emergence of pathogens.</title>
        <authorList>
            <person name="Haridas S."/>
            <person name="Albert R."/>
            <person name="Binder M."/>
            <person name="Bloem J."/>
            <person name="Labutti K."/>
            <person name="Salamov A."/>
            <person name="Andreopoulos B."/>
            <person name="Baker S."/>
            <person name="Barry K."/>
            <person name="Bills G."/>
            <person name="Bluhm B."/>
            <person name="Cannon C."/>
            <person name="Castanera R."/>
            <person name="Culley D."/>
            <person name="Daum C."/>
            <person name="Ezra D."/>
            <person name="Gonzalez J."/>
            <person name="Henrissat B."/>
            <person name="Kuo A."/>
            <person name="Liang C."/>
            <person name="Lipzen A."/>
            <person name="Lutzoni F."/>
            <person name="Magnuson J."/>
            <person name="Mondo S."/>
            <person name="Nolan M."/>
            <person name="Ohm R."/>
            <person name="Pangilinan J."/>
            <person name="Park H.-J."/>
            <person name="Ramirez L."/>
            <person name="Alfaro M."/>
            <person name="Sun H."/>
            <person name="Tritt A."/>
            <person name="Yoshinaga Y."/>
            <person name="Zwiers L.-H."/>
            <person name="Turgeon B."/>
            <person name="Goodwin S."/>
            <person name="Spatafora J."/>
            <person name="Crous P."/>
            <person name="Grigoriev I."/>
        </authorList>
    </citation>
    <scope>NUCLEOTIDE SEQUENCE</scope>
    <source>
        <strain evidence="4">CBS 125425</strain>
    </source>
</reference>
<feature type="chain" id="PRO_5040279597" evidence="3">
    <location>
        <begin position="31"/>
        <end position="772"/>
    </location>
</feature>
<protein>
    <submittedName>
        <fullName evidence="4">Uncharacterized protein</fullName>
    </submittedName>
</protein>
<name>A0A9P4R4V3_9PLEO</name>
<comment type="caution">
    <text evidence="4">The sequence shown here is derived from an EMBL/GenBank/DDBJ whole genome shotgun (WGS) entry which is preliminary data.</text>
</comment>
<feature type="compositionally biased region" description="Polar residues" evidence="1">
    <location>
        <begin position="688"/>
        <end position="699"/>
    </location>
</feature>
<keyword evidence="3" id="KW-0732">Signal</keyword>
<feature type="transmembrane region" description="Helical" evidence="2">
    <location>
        <begin position="177"/>
        <end position="203"/>
    </location>
</feature>
<evidence type="ECO:0000256" key="3">
    <source>
        <dbReference type="SAM" id="SignalP"/>
    </source>
</evidence>
<feature type="compositionally biased region" description="Polar residues" evidence="1">
    <location>
        <begin position="709"/>
        <end position="722"/>
    </location>
</feature>
<keyword evidence="2" id="KW-1133">Transmembrane helix</keyword>
<dbReference type="AlphaFoldDB" id="A0A9P4R4V3"/>
<organism evidence="4 5">
    <name type="scientific">Polyplosphaeria fusca</name>
    <dbReference type="NCBI Taxonomy" id="682080"/>
    <lineage>
        <taxon>Eukaryota</taxon>
        <taxon>Fungi</taxon>
        <taxon>Dikarya</taxon>
        <taxon>Ascomycota</taxon>
        <taxon>Pezizomycotina</taxon>
        <taxon>Dothideomycetes</taxon>
        <taxon>Pleosporomycetidae</taxon>
        <taxon>Pleosporales</taxon>
        <taxon>Tetraplosphaeriaceae</taxon>
        <taxon>Polyplosphaeria</taxon>
    </lineage>
</organism>
<keyword evidence="2" id="KW-0812">Transmembrane</keyword>
<dbReference type="EMBL" id="ML996104">
    <property type="protein sequence ID" value="KAF2739353.1"/>
    <property type="molecule type" value="Genomic_DNA"/>
</dbReference>
<keyword evidence="5" id="KW-1185">Reference proteome</keyword>
<evidence type="ECO:0000313" key="5">
    <source>
        <dbReference type="Proteomes" id="UP000799444"/>
    </source>
</evidence>
<keyword evidence="2" id="KW-0472">Membrane</keyword>
<dbReference type="OrthoDB" id="3540210at2759"/>
<feature type="transmembrane region" description="Helical" evidence="2">
    <location>
        <begin position="76"/>
        <end position="98"/>
    </location>
</feature>
<feature type="signal peptide" evidence="3">
    <location>
        <begin position="1"/>
        <end position="30"/>
    </location>
</feature>
<accession>A0A9P4R4V3</accession>
<feature type="compositionally biased region" description="Polar residues" evidence="1">
    <location>
        <begin position="660"/>
        <end position="681"/>
    </location>
</feature>
<evidence type="ECO:0000313" key="4">
    <source>
        <dbReference type="EMBL" id="KAF2739353.1"/>
    </source>
</evidence>
<sequence>MTNKVVALSGWMRTCSLFILCLGNIVHVLPAPSHAVSAFSVPSRSKRAEGSDEYTMFVSENRAIVGRWEDHSTGRISLLVPAVWGYVIIAWAGVWLSLSIKYLKKILGNIFLAVHLKSNIPSYESTNRTAATETTPLNPEARNAAIRKAEPLAKVYKDTDGVRDLWWEWFQNKDLTWGFWLCLSIANISITLASLGVIVGGIYSAELRTTGPAKLASQECGLWLFDRDQAGDEAATRAGIIDLGKETRAAEYAANCYGELSAFDAARCDFFYNRRLSFSSPHYTNDCPFANQICRQNQTVAFDTAITDANKIGINSKIAPKFRRNTKCTPLSMEYPYIQNKTENGTTTYYYYYGEKPGKDSGTNFTYVTEGDPWDRLAPVYDVFTYVSESEDESSPHWIPHPDLTHSRYSTVTILFVSSLRILYKQRSEDPIFPADLPVYLPGYKMPWFRNSDPRARPLACINSIDVCLANGTCRPYRAPDDVDPVFSMSPELALLYTSLYKTDIFDSIAKRLGRGLLAQQLVSEYFSEGLSDGSGRDDSQWVKEVGNLVATSHARTQINAWSVASGEDSVHEGKDGYTSVTEGYGNLCEMFKFNPQGYASIHFAAFVIIWISTPIVWILSWDWHPIKTKLKQGVNMAEDMSSYVLTKLRAWSTRRRQGTEQPATLRSSGSGPNTIPTSPTDRGLAAETTQSGETNSTPAEEMVEPPQAESSSAGAVRSRSTPAVRHPSERGSTVADEENEGSVTLDSPYTIWEPVLITAPLKFWMRSLYRR</sequence>
<evidence type="ECO:0000256" key="1">
    <source>
        <dbReference type="SAM" id="MobiDB-lite"/>
    </source>
</evidence>
<feature type="transmembrane region" description="Helical" evidence="2">
    <location>
        <begin position="599"/>
        <end position="622"/>
    </location>
</feature>
<evidence type="ECO:0000256" key="2">
    <source>
        <dbReference type="SAM" id="Phobius"/>
    </source>
</evidence>
<dbReference type="Proteomes" id="UP000799444">
    <property type="component" value="Unassembled WGS sequence"/>
</dbReference>
<proteinExistence type="predicted"/>
<feature type="region of interest" description="Disordered" evidence="1">
    <location>
        <begin position="654"/>
        <end position="742"/>
    </location>
</feature>